<feature type="region of interest" description="Disordered" evidence="1">
    <location>
        <begin position="65"/>
        <end position="88"/>
    </location>
</feature>
<comment type="caution">
    <text evidence="3">The sequence shown here is derived from an EMBL/GenBank/DDBJ whole genome shotgun (WGS) entry which is preliminary data.</text>
</comment>
<accession>A0A5C6AJK0</accession>
<evidence type="ECO:0000313" key="4">
    <source>
        <dbReference type="Proteomes" id="UP000317421"/>
    </source>
</evidence>
<dbReference type="InterPro" id="IPR013087">
    <property type="entry name" value="Znf_C2H2_type"/>
</dbReference>
<dbReference type="EMBL" id="SJPR01000001">
    <property type="protein sequence ID" value="TWU00225.1"/>
    <property type="molecule type" value="Genomic_DNA"/>
</dbReference>
<gene>
    <name evidence="3" type="ORF">Pla108_11720</name>
</gene>
<feature type="compositionally biased region" description="Low complexity" evidence="1">
    <location>
        <begin position="65"/>
        <end position="79"/>
    </location>
</feature>
<proteinExistence type="predicted"/>
<evidence type="ECO:0000256" key="1">
    <source>
        <dbReference type="SAM" id="MobiDB-lite"/>
    </source>
</evidence>
<protein>
    <recommendedName>
        <fullName evidence="2">C2H2-type domain-containing protein</fullName>
    </recommendedName>
</protein>
<feature type="domain" description="C2H2-type" evidence="2">
    <location>
        <begin position="25"/>
        <end position="46"/>
    </location>
</feature>
<feature type="region of interest" description="Disordered" evidence="1">
    <location>
        <begin position="1"/>
        <end position="23"/>
    </location>
</feature>
<feature type="compositionally biased region" description="Basic and acidic residues" evidence="1">
    <location>
        <begin position="1"/>
        <end position="22"/>
    </location>
</feature>
<dbReference type="Proteomes" id="UP000317421">
    <property type="component" value="Unassembled WGS sequence"/>
</dbReference>
<dbReference type="AlphaFoldDB" id="A0A5C6AJK0"/>
<dbReference type="PROSITE" id="PS00028">
    <property type="entry name" value="ZINC_FINGER_C2H2_1"/>
    <property type="match status" value="1"/>
</dbReference>
<reference evidence="3 4" key="1">
    <citation type="submission" date="2019-02" db="EMBL/GenBank/DDBJ databases">
        <title>Deep-cultivation of Planctomycetes and their phenomic and genomic characterization uncovers novel biology.</title>
        <authorList>
            <person name="Wiegand S."/>
            <person name="Jogler M."/>
            <person name="Boedeker C."/>
            <person name="Pinto D."/>
            <person name="Vollmers J."/>
            <person name="Rivas-Marin E."/>
            <person name="Kohn T."/>
            <person name="Peeters S.H."/>
            <person name="Heuer A."/>
            <person name="Rast P."/>
            <person name="Oberbeckmann S."/>
            <person name="Bunk B."/>
            <person name="Jeske O."/>
            <person name="Meyerdierks A."/>
            <person name="Storesund J.E."/>
            <person name="Kallscheuer N."/>
            <person name="Luecker S."/>
            <person name="Lage O.M."/>
            <person name="Pohl T."/>
            <person name="Merkel B.J."/>
            <person name="Hornburger P."/>
            <person name="Mueller R.-W."/>
            <person name="Bruemmer F."/>
            <person name="Labrenz M."/>
            <person name="Spormann A.M."/>
            <person name="Op Den Camp H."/>
            <person name="Overmann J."/>
            <person name="Amann R."/>
            <person name="Jetten M.S.M."/>
            <person name="Mascher T."/>
            <person name="Medema M.H."/>
            <person name="Devos D.P."/>
            <person name="Kaster A.-K."/>
            <person name="Ovreas L."/>
            <person name="Rohde M."/>
            <person name="Galperin M.Y."/>
            <person name="Jogler C."/>
        </authorList>
    </citation>
    <scope>NUCLEOTIDE SEQUENCE [LARGE SCALE GENOMIC DNA]</scope>
    <source>
        <strain evidence="3 4">Pla108</strain>
    </source>
</reference>
<evidence type="ECO:0000313" key="3">
    <source>
        <dbReference type="EMBL" id="TWU00225.1"/>
    </source>
</evidence>
<name>A0A5C6AJK0_9BACT</name>
<keyword evidence="4" id="KW-1185">Reference proteome</keyword>
<evidence type="ECO:0000259" key="2">
    <source>
        <dbReference type="PROSITE" id="PS00028"/>
    </source>
</evidence>
<organism evidence="3 4">
    <name type="scientific">Botrimarina colliarenosi</name>
    <dbReference type="NCBI Taxonomy" id="2528001"/>
    <lineage>
        <taxon>Bacteria</taxon>
        <taxon>Pseudomonadati</taxon>
        <taxon>Planctomycetota</taxon>
        <taxon>Planctomycetia</taxon>
        <taxon>Pirellulales</taxon>
        <taxon>Lacipirellulaceae</taxon>
        <taxon>Botrimarina</taxon>
    </lineage>
</organism>
<sequence length="88" mass="9910">MDRWTLRRGSHEVATNNDREMSRTCPRCQLAIKTRTGMHWHLRRDHGLSKEQAYRLVGKSFTASIGSTATSSESASSTESDVRSERAA</sequence>